<gene>
    <name evidence="3" type="ORF">VKT23_019507</name>
    <name evidence="2" type="ORF">VKT23_020308</name>
</gene>
<sequence length="186" mass="20951">MQANPIRQSPLHTKCSPNDSRFFEGAENAYLFDVRCYATTGNGPVVVPVPASHPREAAEFFRHGARRDSSSMAQMPTTRTLSPGHSRQPDTFRESMTFFCNSSGVRLQGCSLYAIKDCQAGIFEVPEKPSESYLEALKILREPIYNNTKNPSSVGTTTHMERVEYHSTCNSGFYEHDPRETRDIHQ</sequence>
<evidence type="ECO:0000256" key="1">
    <source>
        <dbReference type="SAM" id="MobiDB-lite"/>
    </source>
</evidence>
<organism evidence="3 4">
    <name type="scientific">Marasmiellus scandens</name>
    <dbReference type="NCBI Taxonomy" id="2682957"/>
    <lineage>
        <taxon>Eukaryota</taxon>
        <taxon>Fungi</taxon>
        <taxon>Dikarya</taxon>
        <taxon>Basidiomycota</taxon>
        <taxon>Agaricomycotina</taxon>
        <taxon>Agaricomycetes</taxon>
        <taxon>Agaricomycetidae</taxon>
        <taxon>Agaricales</taxon>
        <taxon>Marasmiineae</taxon>
        <taxon>Omphalotaceae</taxon>
        <taxon>Marasmiellus</taxon>
    </lineage>
</organism>
<evidence type="ECO:0000313" key="3">
    <source>
        <dbReference type="EMBL" id="KAK7435809.1"/>
    </source>
</evidence>
<keyword evidence="4" id="KW-1185">Reference proteome</keyword>
<accession>A0ABR1IPD0</accession>
<feature type="compositionally biased region" description="Polar residues" evidence="1">
    <location>
        <begin position="70"/>
        <end position="85"/>
    </location>
</feature>
<reference evidence="3 4" key="1">
    <citation type="submission" date="2024-01" db="EMBL/GenBank/DDBJ databases">
        <title>A draft genome for the cacao thread blight pathogen Marasmiellus scandens.</title>
        <authorList>
            <person name="Baruah I.K."/>
            <person name="Leung J."/>
            <person name="Bukari Y."/>
            <person name="Amoako-Attah I."/>
            <person name="Meinhardt L.W."/>
            <person name="Bailey B.A."/>
            <person name="Cohen S.P."/>
        </authorList>
    </citation>
    <scope>NUCLEOTIDE SEQUENCE [LARGE SCALE GENOMIC DNA]</scope>
    <source>
        <strain evidence="3 4">GH-19</strain>
    </source>
</reference>
<comment type="caution">
    <text evidence="3">The sequence shown here is derived from an EMBL/GenBank/DDBJ whole genome shotgun (WGS) entry which is preliminary data.</text>
</comment>
<protein>
    <submittedName>
        <fullName evidence="3">Uncharacterized protein</fullName>
    </submittedName>
</protein>
<evidence type="ECO:0000313" key="4">
    <source>
        <dbReference type="Proteomes" id="UP001498398"/>
    </source>
</evidence>
<proteinExistence type="predicted"/>
<dbReference type="Proteomes" id="UP001498398">
    <property type="component" value="Unassembled WGS sequence"/>
</dbReference>
<name>A0ABR1IPD0_9AGAR</name>
<feature type="region of interest" description="Disordered" evidence="1">
    <location>
        <begin position="66"/>
        <end position="88"/>
    </location>
</feature>
<dbReference type="EMBL" id="JBANRG010000102">
    <property type="protein sequence ID" value="KAK7435809.1"/>
    <property type="molecule type" value="Genomic_DNA"/>
</dbReference>
<dbReference type="EMBL" id="JBANRG010000130">
    <property type="protein sequence ID" value="KAK7434177.1"/>
    <property type="molecule type" value="Genomic_DNA"/>
</dbReference>
<evidence type="ECO:0000313" key="2">
    <source>
        <dbReference type="EMBL" id="KAK7434177.1"/>
    </source>
</evidence>